<gene>
    <name evidence="1" type="ORF">GWI33_010186</name>
</gene>
<sequence>MSALDILWLSRKRSYAKSALYGFAWETTTSRKGTTTTEDIVKFSPGGPVSLDVPGELFGSSFNLVTNLSNTIGDYMVNSALRAHRLLESMRPFLRFLFGAKGIVIEATTDRPIFSDPNEIKDTKQ</sequence>
<keyword evidence="2" id="KW-1185">Reference proteome</keyword>
<protein>
    <submittedName>
        <fullName evidence="1">Uncharacterized protein</fullName>
    </submittedName>
</protein>
<proteinExistence type="predicted"/>
<accession>A0A834MKH7</accession>
<dbReference type="OrthoDB" id="8197466at2759"/>
<dbReference type="Proteomes" id="UP000625711">
    <property type="component" value="Unassembled WGS sequence"/>
</dbReference>
<name>A0A834MKH7_RHYFE</name>
<evidence type="ECO:0000313" key="1">
    <source>
        <dbReference type="EMBL" id="KAF7285691.1"/>
    </source>
</evidence>
<dbReference type="EMBL" id="JAACXV010000047">
    <property type="protein sequence ID" value="KAF7285691.1"/>
    <property type="molecule type" value="Genomic_DNA"/>
</dbReference>
<comment type="caution">
    <text evidence="1">The sequence shown here is derived from an EMBL/GenBank/DDBJ whole genome shotgun (WGS) entry which is preliminary data.</text>
</comment>
<organism evidence="1 2">
    <name type="scientific">Rhynchophorus ferrugineus</name>
    <name type="common">Red palm weevil</name>
    <name type="synonym">Curculio ferrugineus</name>
    <dbReference type="NCBI Taxonomy" id="354439"/>
    <lineage>
        <taxon>Eukaryota</taxon>
        <taxon>Metazoa</taxon>
        <taxon>Ecdysozoa</taxon>
        <taxon>Arthropoda</taxon>
        <taxon>Hexapoda</taxon>
        <taxon>Insecta</taxon>
        <taxon>Pterygota</taxon>
        <taxon>Neoptera</taxon>
        <taxon>Endopterygota</taxon>
        <taxon>Coleoptera</taxon>
        <taxon>Polyphaga</taxon>
        <taxon>Cucujiformia</taxon>
        <taxon>Curculionidae</taxon>
        <taxon>Dryophthorinae</taxon>
        <taxon>Rhynchophorus</taxon>
    </lineage>
</organism>
<evidence type="ECO:0000313" key="2">
    <source>
        <dbReference type="Proteomes" id="UP000625711"/>
    </source>
</evidence>
<dbReference type="AlphaFoldDB" id="A0A834MKH7"/>
<reference evidence="1" key="1">
    <citation type="submission" date="2020-08" db="EMBL/GenBank/DDBJ databases">
        <title>Genome sequencing and assembly of the red palm weevil Rhynchophorus ferrugineus.</title>
        <authorList>
            <person name="Dias G.B."/>
            <person name="Bergman C.M."/>
            <person name="Manee M."/>
        </authorList>
    </citation>
    <scope>NUCLEOTIDE SEQUENCE</scope>
    <source>
        <strain evidence="1">AA-2017</strain>
        <tissue evidence="1">Whole larva</tissue>
    </source>
</reference>